<dbReference type="InterPro" id="IPR038732">
    <property type="entry name" value="HpyO/CreE_NAD-binding"/>
</dbReference>
<dbReference type="PRINTS" id="PR00368">
    <property type="entry name" value="FADPNR"/>
</dbReference>
<reference evidence="2 3" key="1">
    <citation type="submission" date="2020-07" db="EMBL/GenBank/DDBJ databases">
        <title>isolation of Luteimonas sp. SJ-16.</title>
        <authorList>
            <person name="Huang X.-X."/>
            <person name="Xu L."/>
            <person name="Sun J.-Q."/>
        </authorList>
    </citation>
    <scope>NUCLEOTIDE SEQUENCE [LARGE SCALE GENOMIC DNA]</scope>
    <source>
        <strain evidence="2 3">SJ-16</strain>
    </source>
</reference>
<dbReference type="PRINTS" id="PR00411">
    <property type="entry name" value="PNDRDTASEI"/>
</dbReference>
<sequence length="459" mass="49051">MTDPTHADIDVVIVGGGAAGALTALHLLARGGLRIAVIEPRGVVGLGAAYSTSRSEHLLNVNAARMSAFDAEPDDFLRFLDREGHGAPEDLAARFMPRREYGRYLQARLAAQPGFDAVRVYAMDAVDVVPAAPGHAVSLSDGTVLHTRAVVLALGNRPGGPPVAATDIADGALVEAWDYARVAAIDPDADVVIVGAGLSMVDTVLTLQANGHRARVLAISRHGVMPLPHAPGTRPQPGGVEPLLALGVRDRLRQLRRWAAEARADGGRWQDALERLRPHVQSLWQSWPPVEQRRFLRHAVRQWDIHRHRIAPDVHAQLQAMRHSGRFALHAGRLDAISPAPEGRVCIEWRTRGGSERMHTVTHTVVNATGAETRASRPAGSVLPALLARGLLRPGPHAIGIDTADTGQVLDACGAAVPGLWTLGALRIGSLWESIAMPEVRGQAERLATSLALALRTTS</sequence>
<organism evidence="2 3">
    <name type="scientific">Luteimonas deserti</name>
    <dbReference type="NCBI Taxonomy" id="2752306"/>
    <lineage>
        <taxon>Bacteria</taxon>
        <taxon>Pseudomonadati</taxon>
        <taxon>Pseudomonadota</taxon>
        <taxon>Gammaproteobacteria</taxon>
        <taxon>Lysobacterales</taxon>
        <taxon>Lysobacteraceae</taxon>
        <taxon>Luteimonas</taxon>
    </lineage>
</organism>
<dbReference type="Proteomes" id="UP000589896">
    <property type="component" value="Unassembled WGS sequence"/>
</dbReference>
<evidence type="ECO:0000259" key="1">
    <source>
        <dbReference type="Pfam" id="PF13454"/>
    </source>
</evidence>
<evidence type="ECO:0000313" key="2">
    <source>
        <dbReference type="EMBL" id="NYZ62173.1"/>
    </source>
</evidence>
<protein>
    <submittedName>
        <fullName evidence="2">FAD/NAD(P)-binding protein</fullName>
    </submittedName>
</protein>
<dbReference type="RefSeq" id="WP_180544404.1">
    <property type="nucleotide sequence ID" value="NZ_JACCJZ010000011.1"/>
</dbReference>
<dbReference type="AlphaFoldDB" id="A0A7Z0QP91"/>
<comment type="caution">
    <text evidence="2">The sequence shown here is derived from an EMBL/GenBank/DDBJ whole genome shotgun (WGS) entry which is preliminary data.</text>
</comment>
<dbReference type="SUPFAM" id="SSF51905">
    <property type="entry name" value="FAD/NAD(P)-binding domain"/>
    <property type="match status" value="2"/>
</dbReference>
<accession>A0A7Z0QP91</accession>
<keyword evidence="3" id="KW-1185">Reference proteome</keyword>
<feature type="domain" description="FAD-dependent urate hydroxylase HpyO/Asp monooxygenase CreE-like FAD/NAD(P)-binding" evidence="1">
    <location>
        <begin position="12"/>
        <end position="156"/>
    </location>
</feature>
<dbReference type="EMBL" id="JACCJZ010000011">
    <property type="protein sequence ID" value="NYZ62173.1"/>
    <property type="molecule type" value="Genomic_DNA"/>
</dbReference>
<proteinExistence type="predicted"/>
<evidence type="ECO:0000313" key="3">
    <source>
        <dbReference type="Proteomes" id="UP000589896"/>
    </source>
</evidence>
<name>A0A7Z0QP91_9GAMM</name>
<gene>
    <name evidence="2" type="ORF">H0E82_05255</name>
</gene>
<dbReference type="PANTHER" id="PTHR40254">
    <property type="entry name" value="BLR0577 PROTEIN"/>
    <property type="match status" value="1"/>
</dbReference>
<dbReference type="Gene3D" id="3.50.50.60">
    <property type="entry name" value="FAD/NAD(P)-binding domain"/>
    <property type="match status" value="2"/>
</dbReference>
<dbReference type="Pfam" id="PF13454">
    <property type="entry name" value="NAD_binding_9"/>
    <property type="match status" value="1"/>
</dbReference>
<dbReference type="InterPro" id="IPR052189">
    <property type="entry name" value="L-asp_N-monooxygenase_NS-form"/>
</dbReference>
<dbReference type="PANTHER" id="PTHR40254:SF1">
    <property type="entry name" value="BLR0577 PROTEIN"/>
    <property type="match status" value="1"/>
</dbReference>
<dbReference type="InterPro" id="IPR036188">
    <property type="entry name" value="FAD/NAD-bd_sf"/>
</dbReference>